<dbReference type="Proteomes" id="UP000290288">
    <property type="component" value="Unassembled WGS sequence"/>
</dbReference>
<keyword evidence="3" id="KW-1185">Reference proteome</keyword>
<dbReference type="OrthoDB" id="2131701at2759"/>
<evidence type="ECO:0000313" key="3">
    <source>
        <dbReference type="Proteomes" id="UP000290288"/>
    </source>
</evidence>
<accession>A0A4Q2D4Y3</accession>
<protein>
    <recommendedName>
        <fullName evidence="1">Ricin B lectin domain-containing protein</fullName>
    </recommendedName>
</protein>
<gene>
    <name evidence="2" type="ORF">EST38_g11685</name>
</gene>
<dbReference type="Gene3D" id="2.80.10.50">
    <property type="match status" value="1"/>
</dbReference>
<feature type="domain" description="Ricin B lectin" evidence="1">
    <location>
        <begin position="6"/>
        <end position="78"/>
    </location>
</feature>
<comment type="caution">
    <text evidence="2">The sequence shown here is derived from an EMBL/GenBank/DDBJ whole genome shotgun (WGS) entry which is preliminary data.</text>
</comment>
<dbReference type="InterPro" id="IPR000772">
    <property type="entry name" value="Ricin_B_lectin"/>
</dbReference>
<dbReference type="SUPFAM" id="SSF50370">
    <property type="entry name" value="Ricin B-like lectins"/>
    <property type="match status" value="1"/>
</dbReference>
<name>A0A4Q2D4Y3_9AGAR</name>
<sequence>MADVEHGQRYRIVNAKSGTVVDLSAKDGTSVAGWDFHGQSNQIWEASQAFGFWNFKNVGHGKYLALENEDYRNGLKVIGSNSRYNWHIWPDQRDISVWRLTP</sequence>
<dbReference type="AlphaFoldDB" id="A0A4Q2D4Y3"/>
<dbReference type="CDD" id="cd23422">
    <property type="entry name" value="beta-trefoil_Ricin_MPL_CNL"/>
    <property type="match status" value="1"/>
</dbReference>
<proteinExistence type="predicted"/>
<dbReference type="STRING" id="2316362.A0A4Q2D4Y3"/>
<evidence type="ECO:0000259" key="1">
    <source>
        <dbReference type="Pfam" id="PF14200"/>
    </source>
</evidence>
<evidence type="ECO:0000313" key="2">
    <source>
        <dbReference type="EMBL" id="RXW14169.1"/>
    </source>
</evidence>
<reference evidence="2 3" key="1">
    <citation type="submission" date="2019-01" db="EMBL/GenBank/DDBJ databases">
        <title>Draft genome sequence of Psathyrella aberdarensis IHI B618.</title>
        <authorList>
            <person name="Buettner E."/>
            <person name="Kellner H."/>
        </authorList>
    </citation>
    <scope>NUCLEOTIDE SEQUENCE [LARGE SCALE GENOMIC DNA]</scope>
    <source>
        <strain evidence="2 3">IHI B618</strain>
    </source>
</reference>
<dbReference type="Pfam" id="PF14200">
    <property type="entry name" value="RicinB_lectin_2"/>
    <property type="match status" value="1"/>
</dbReference>
<dbReference type="EMBL" id="SDEE01000752">
    <property type="protein sequence ID" value="RXW14169.1"/>
    <property type="molecule type" value="Genomic_DNA"/>
</dbReference>
<organism evidence="2 3">
    <name type="scientific">Candolleomyces aberdarensis</name>
    <dbReference type="NCBI Taxonomy" id="2316362"/>
    <lineage>
        <taxon>Eukaryota</taxon>
        <taxon>Fungi</taxon>
        <taxon>Dikarya</taxon>
        <taxon>Basidiomycota</taxon>
        <taxon>Agaricomycotina</taxon>
        <taxon>Agaricomycetes</taxon>
        <taxon>Agaricomycetidae</taxon>
        <taxon>Agaricales</taxon>
        <taxon>Agaricineae</taxon>
        <taxon>Psathyrellaceae</taxon>
        <taxon>Candolleomyces</taxon>
    </lineage>
</organism>
<dbReference type="InterPro" id="IPR035992">
    <property type="entry name" value="Ricin_B-like_lectins"/>
</dbReference>